<sequence length="113" mass="12547">MGMKNALRVDPATMSPNTWNEIRDYFAAAEAAGEVVEITSRLELLTPAQAADHLGVSRSTIARRIDSGDIHAIKVGAHHRIPLKEFERFRDARSMAKLIRATSEEIEADLYGE</sequence>
<dbReference type="GO" id="GO:0003677">
    <property type="term" value="F:DNA binding"/>
    <property type="evidence" value="ECO:0007669"/>
    <property type="project" value="InterPro"/>
</dbReference>
<evidence type="ECO:0000259" key="1">
    <source>
        <dbReference type="Pfam" id="PF12728"/>
    </source>
</evidence>
<gene>
    <name evidence="2" type="ORF">GOAMR_03_01500</name>
</gene>
<feature type="domain" description="Helix-turn-helix" evidence="1">
    <location>
        <begin position="44"/>
        <end position="93"/>
    </location>
</feature>
<dbReference type="InterPro" id="IPR009061">
    <property type="entry name" value="DNA-bd_dom_put_sf"/>
</dbReference>
<dbReference type="EMBL" id="BAED01000003">
    <property type="protein sequence ID" value="GAB03640.1"/>
    <property type="molecule type" value="Genomic_DNA"/>
</dbReference>
<dbReference type="SUPFAM" id="SSF46955">
    <property type="entry name" value="Putative DNA-binding domain"/>
    <property type="match status" value="1"/>
</dbReference>
<comment type="caution">
    <text evidence="2">The sequence shown here is derived from an EMBL/GenBank/DDBJ whole genome shotgun (WGS) entry which is preliminary data.</text>
</comment>
<dbReference type="NCBIfam" id="TIGR01764">
    <property type="entry name" value="excise"/>
    <property type="match status" value="1"/>
</dbReference>
<dbReference type="InterPro" id="IPR041657">
    <property type="entry name" value="HTH_17"/>
</dbReference>
<keyword evidence="3" id="KW-1185">Reference proteome</keyword>
<dbReference type="eggNOG" id="ENOG5032YSC">
    <property type="taxonomic scope" value="Bacteria"/>
</dbReference>
<dbReference type="Proteomes" id="UP000006023">
    <property type="component" value="Unassembled WGS sequence"/>
</dbReference>
<dbReference type="Pfam" id="PF12728">
    <property type="entry name" value="HTH_17"/>
    <property type="match status" value="1"/>
</dbReference>
<protein>
    <recommendedName>
        <fullName evidence="1">Helix-turn-helix domain-containing protein</fullName>
    </recommendedName>
</protein>
<evidence type="ECO:0000313" key="2">
    <source>
        <dbReference type="EMBL" id="GAB03640.1"/>
    </source>
</evidence>
<name>G7GJ65_9ACTN</name>
<proteinExistence type="predicted"/>
<evidence type="ECO:0000313" key="3">
    <source>
        <dbReference type="Proteomes" id="UP000006023"/>
    </source>
</evidence>
<dbReference type="STRING" id="1075090.GOAMR_03_01500"/>
<accession>G7GJ65</accession>
<reference evidence="2 3" key="1">
    <citation type="submission" date="2011-11" db="EMBL/GenBank/DDBJ databases">
        <title>Whole genome shotgun sequence of Gordonia amarae NBRC 15530.</title>
        <authorList>
            <person name="Takarada H."/>
            <person name="Hosoyama A."/>
            <person name="Tsuchikane K."/>
            <person name="Katsumata H."/>
            <person name="Yamazaki S."/>
            <person name="Fujita N."/>
        </authorList>
    </citation>
    <scope>NUCLEOTIDE SEQUENCE [LARGE SCALE GENOMIC DNA]</scope>
    <source>
        <strain evidence="2 3">NBRC 15530</strain>
    </source>
</reference>
<dbReference type="InterPro" id="IPR010093">
    <property type="entry name" value="SinI_DNA-bd"/>
</dbReference>
<dbReference type="AlphaFoldDB" id="G7GJ65"/>
<organism evidence="2 3">
    <name type="scientific">Gordonia amarae NBRC 15530</name>
    <dbReference type="NCBI Taxonomy" id="1075090"/>
    <lineage>
        <taxon>Bacteria</taxon>
        <taxon>Bacillati</taxon>
        <taxon>Actinomycetota</taxon>
        <taxon>Actinomycetes</taxon>
        <taxon>Mycobacteriales</taxon>
        <taxon>Gordoniaceae</taxon>
        <taxon>Gordonia</taxon>
    </lineage>
</organism>